<reference evidence="2 3" key="1">
    <citation type="submission" date="2020-05" db="EMBL/GenBank/DDBJ databases">
        <title>Genome Sequencing of Type Strains.</title>
        <authorList>
            <person name="Lemaire J.F."/>
            <person name="Inderbitzin P."/>
            <person name="Gregorio O.A."/>
            <person name="Collins S.B."/>
            <person name="Wespe N."/>
            <person name="Knight-Connoni V."/>
        </authorList>
    </citation>
    <scope>NUCLEOTIDE SEQUENCE [LARGE SCALE GENOMIC DNA]</scope>
    <source>
        <strain evidence="2 3">ATCC 25174</strain>
    </source>
</reference>
<dbReference type="Pfam" id="PF13360">
    <property type="entry name" value="PQQ_2"/>
    <property type="match status" value="1"/>
</dbReference>
<proteinExistence type="predicted"/>
<feature type="domain" description="Pyrrolo-quinoline quinone repeat" evidence="1">
    <location>
        <begin position="395"/>
        <end position="474"/>
    </location>
</feature>
<organism evidence="2 3">
    <name type="scientific">Cellulomonas humilata</name>
    <dbReference type="NCBI Taxonomy" id="144055"/>
    <lineage>
        <taxon>Bacteria</taxon>
        <taxon>Bacillati</taxon>
        <taxon>Actinomycetota</taxon>
        <taxon>Actinomycetes</taxon>
        <taxon>Micrococcales</taxon>
        <taxon>Cellulomonadaceae</taxon>
        <taxon>Cellulomonas</taxon>
    </lineage>
</organism>
<protein>
    <submittedName>
        <fullName evidence="2">PQQ-binding-like beta-propeller repeat protein</fullName>
    </submittedName>
</protein>
<dbReference type="Proteomes" id="UP000565724">
    <property type="component" value="Unassembled WGS sequence"/>
</dbReference>
<evidence type="ECO:0000259" key="1">
    <source>
        <dbReference type="Pfam" id="PF13360"/>
    </source>
</evidence>
<dbReference type="InterPro" id="IPR018391">
    <property type="entry name" value="PQQ_b-propeller_rpt"/>
</dbReference>
<accession>A0A7Y6A216</accession>
<dbReference type="AlphaFoldDB" id="A0A7Y6A216"/>
<sequence length="493" mass="51162">MTRRAQMLAVELVEHDELEDAPSTPPPARWRPPWRWVAVPVALVLALAGAQAVTDARERARLAELAAVPGVVRPVDRDLRVLWTPQDGTDSVLWSGIEAAGAMVGLAHAPDGSQAVVAVDRLTGDQRWTTPVAPAPAVAPADGGGSGVGGCVPLPEVSRRVLCLVSDTYLEYGELSVRTVVGTLSRLVVVDTGDGAVLGDHPAPGAVAFTALPGLAVVGVPVGDGGLVVTASDLVTGEQAWRTSLPAPPRDADDDLYVDGRISLFGTAEGMGVVQSPGRMTLLDPGGVVVRSGIDARSGFEVDAATRTVAALSFAPDGLQRTTFLSRGPDVMLTGNRVTLSADDGSVPGLVLMSDTTVRAYDRGRSTPRWSISHAVAGNALVLRGRVYLSTDVGLVAVDARTGEELWRASTPAGRTMGALVTDGRHLLSAQERPDGAGEVTQDDWPGVGELVAYRFADGGEDWRVDLPGDLLGVWSTGSTLVGWGPAGSSVLG</sequence>
<dbReference type="InterPro" id="IPR015943">
    <property type="entry name" value="WD40/YVTN_repeat-like_dom_sf"/>
</dbReference>
<comment type="caution">
    <text evidence="2">The sequence shown here is derived from an EMBL/GenBank/DDBJ whole genome shotgun (WGS) entry which is preliminary data.</text>
</comment>
<dbReference type="SUPFAM" id="SSF50998">
    <property type="entry name" value="Quinoprotein alcohol dehydrogenase-like"/>
    <property type="match status" value="1"/>
</dbReference>
<evidence type="ECO:0000313" key="3">
    <source>
        <dbReference type="Proteomes" id="UP000565724"/>
    </source>
</evidence>
<keyword evidence="3" id="KW-1185">Reference proteome</keyword>
<dbReference type="RefSeq" id="WP_175348248.1">
    <property type="nucleotide sequence ID" value="NZ_JABMCI010000067.1"/>
</dbReference>
<name>A0A7Y6A216_9CELL</name>
<dbReference type="InterPro" id="IPR002372">
    <property type="entry name" value="PQQ_rpt_dom"/>
</dbReference>
<dbReference type="Gene3D" id="2.140.10.10">
    <property type="entry name" value="Quinoprotein alcohol dehydrogenase-like superfamily"/>
    <property type="match status" value="1"/>
</dbReference>
<dbReference type="Gene3D" id="2.130.10.10">
    <property type="entry name" value="YVTN repeat-like/Quinoprotein amine dehydrogenase"/>
    <property type="match status" value="1"/>
</dbReference>
<gene>
    <name evidence="2" type="ORF">HP550_13730</name>
</gene>
<evidence type="ECO:0000313" key="2">
    <source>
        <dbReference type="EMBL" id="NUU18311.1"/>
    </source>
</evidence>
<dbReference type="InterPro" id="IPR011047">
    <property type="entry name" value="Quinoprotein_ADH-like_sf"/>
</dbReference>
<dbReference type="SMART" id="SM00564">
    <property type="entry name" value="PQQ"/>
    <property type="match status" value="3"/>
</dbReference>
<dbReference type="EMBL" id="JABMCI010000067">
    <property type="protein sequence ID" value="NUU18311.1"/>
    <property type="molecule type" value="Genomic_DNA"/>
</dbReference>